<feature type="region of interest" description="Disordered" evidence="1">
    <location>
        <begin position="78"/>
        <end position="97"/>
    </location>
</feature>
<gene>
    <name evidence="2" type="ORF">SAMN05421872_116135</name>
</gene>
<dbReference type="STRING" id="1045774.SAMN05421872_116135"/>
<keyword evidence="3" id="KW-1185">Reference proteome</keyword>
<dbReference type="EMBL" id="FMZM01000016">
    <property type="protein sequence ID" value="SDE20047.1"/>
    <property type="molecule type" value="Genomic_DNA"/>
</dbReference>
<organism evidence="2 3">
    <name type="scientific">Nocardioides lianchengensis</name>
    <dbReference type="NCBI Taxonomy" id="1045774"/>
    <lineage>
        <taxon>Bacteria</taxon>
        <taxon>Bacillati</taxon>
        <taxon>Actinomycetota</taxon>
        <taxon>Actinomycetes</taxon>
        <taxon>Propionibacteriales</taxon>
        <taxon>Nocardioidaceae</taxon>
        <taxon>Nocardioides</taxon>
    </lineage>
</organism>
<feature type="compositionally biased region" description="Basic and acidic residues" evidence="1">
    <location>
        <begin position="80"/>
        <end position="93"/>
    </location>
</feature>
<dbReference type="Proteomes" id="UP000199034">
    <property type="component" value="Unassembled WGS sequence"/>
</dbReference>
<evidence type="ECO:0000313" key="2">
    <source>
        <dbReference type="EMBL" id="SDE20047.1"/>
    </source>
</evidence>
<protein>
    <submittedName>
        <fullName evidence="2">Uncharacterized protein</fullName>
    </submittedName>
</protein>
<evidence type="ECO:0000313" key="3">
    <source>
        <dbReference type="Proteomes" id="UP000199034"/>
    </source>
</evidence>
<dbReference type="RefSeq" id="WP_090860748.1">
    <property type="nucleotide sequence ID" value="NZ_FMZM01000016.1"/>
</dbReference>
<reference evidence="2 3" key="1">
    <citation type="submission" date="2016-10" db="EMBL/GenBank/DDBJ databases">
        <authorList>
            <person name="de Groot N.N."/>
        </authorList>
    </citation>
    <scope>NUCLEOTIDE SEQUENCE [LARGE SCALE GENOMIC DNA]</scope>
    <source>
        <strain evidence="2 3">CGMCC 4.6858</strain>
    </source>
</reference>
<evidence type="ECO:0000256" key="1">
    <source>
        <dbReference type="SAM" id="MobiDB-lite"/>
    </source>
</evidence>
<sequence>MQIEINCSSPTYGGDSVGRVGDFLVDGLPDVGSGIEKIEVDVLLRSEPRAPRDRAVEDMPSEEIDALLNLISGGQAIGPDHPEWSRDHDERRSKGPSLTFRRAARRVSVRIVSDLSELDVYGTVDVTPDLFASAAREVVAGLEVLPRRIKPDDDVDARTFLSFVRARLDALPRTQDELDLVLEQLHAAAIRRWDAMDDWERLDVDWSVFAADARERLPDPFFFDPADDEAPHGNDTGADLLVTYLDELPGDGMAFLDAYVVDMGCESLSDVADIDTWEHDELVIAAAFAEIMVRGSTSAALANLALQALDRRQAEAPSPRNEQLRQALT</sequence>
<dbReference type="AlphaFoldDB" id="A0A1G7AZN3"/>
<proteinExistence type="predicted"/>
<name>A0A1G7AZN3_9ACTN</name>
<dbReference type="OrthoDB" id="128798at85009"/>
<accession>A0A1G7AZN3</accession>